<accession>A0ABW2Z4S5</accession>
<keyword evidence="9" id="KW-0998">Cell outer membrane</keyword>
<dbReference type="InterPro" id="IPR036737">
    <property type="entry name" value="OmpA-like_sf"/>
</dbReference>
<dbReference type="InterPro" id="IPR011250">
    <property type="entry name" value="OMP/PagP_B-barrel"/>
</dbReference>
<keyword evidence="8 10" id="KW-0472">Membrane</keyword>
<evidence type="ECO:0000256" key="9">
    <source>
        <dbReference type="ARBA" id="ARBA00023237"/>
    </source>
</evidence>
<dbReference type="Pfam" id="PF02412">
    <property type="entry name" value="TSP_3"/>
    <property type="match status" value="4"/>
</dbReference>
<dbReference type="InterPro" id="IPR028974">
    <property type="entry name" value="TSP_type-3_rpt"/>
</dbReference>
<keyword evidence="2" id="KW-0813">Transport</keyword>
<keyword evidence="6" id="KW-0406">Ion transport</keyword>
<keyword evidence="5 11" id="KW-0732">Signal</keyword>
<dbReference type="PANTHER" id="PTHR30329">
    <property type="entry name" value="STATOR ELEMENT OF FLAGELLAR MOTOR COMPLEX"/>
    <property type="match status" value="1"/>
</dbReference>
<feature type="domain" description="OmpA-like" evidence="12">
    <location>
        <begin position="336"/>
        <end position="453"/>
    </location>
</feature>
<name>A0ABW2Z4S5_9FLAO</name>
<evidence type="ECO:0000313" key="14">
    <source>
        <dbReference type="Proteomes" id="UP001597032"/>
    </source>
</evidence>
<dbReference type="RefSeq" id="WP_298262711.1">
    <property type="nucleotide sequence ID" value="NZ_JBHTIC010000006.1"/>
</dbReference>
<comment type="caution">
    <text evidence="13">The sequence shown here is derived from an EMBL/GenBank/DDBJ whole genome shotgun (WGS) entry which is preliminary data.</text>
</comment>
<keyword evidence="14" id="KW-1185">Reference proteome</keyword>
<gene>
    <name evidence="13" type="ORF">ACFQZW_05970</name>
</gene>
<dbReference type="Gene3D" id="3.30.1330.60">
    <property type="entry name" value="OmpA-like domain"/>
    <property type="match status" value="1"/>
</dbReference>
<evidence type="ECO:0000256" key="7">
    <source>
        <dbReference type="ARBA" id="ARBA00023114"/>
    </source>
</evidence>
<organism evidence="13 14">
    <name type="scientific">Lutibacter aestuarii</name>
    <dbReference type="NCBI Taxonomy" id="861111"/>
    <lineage>
        <taxon>Bacteria</taxon>
        <taxon>Pseudomonadati</taxon>
        <taxon>Bacteroidota</taxon>
        <taxon>Flavobacteriia</taxon>
        <taxon>Flavobacteriales</taxon>
        <taxon>Flavobacteriaceae</taxon>
        <taxon>Lutibacter</taxon>
    </lineage>
</organism>
<evidence type="ECO:0000256" key="5">
    <source>
        <dbReference type="ARBA" id="ARBA00022729"/>
    </source>
</evidence>
<evidence type="ECO:0000259" key="12">
    <source>
        <dbReference type="PROSITE" id="PS51123"/>
    </source>
</evidence>
<evidence type="ECO:0000256" key="6">
    <source>
        <dbReference type="ARBA" id="ARBA00023065"/>
    </source>
</evidence>
<dbReference type="CDD" id="cd07185">
    <property type="entry name" value="OmpA_C-like"/>
    <property type="match status" value="1"/>
</dbReference>
<reference evidence="14" key="1">
    <citation type="journal article" date="2019" name="Int. J. Syst. Evol. Microbiol.">
        <title>The Global Catalogue of Microorganisms (GCM) 10K type strain sequencing project: providing services to taxonomists for standard genome sequencing and annotation.</title>
        <authorList>
            <consortium name="The Broad Institute Genomics Platform"/>
            <consortium name="The Broad Institute Genome Sequencing Center for Infectious Disease"/>
            <person name="Wu L."/>
            <person name="Ma J."/>
        </authorList>
    </citation>
    <scope>NUCLEOTIDE SEQUENCE [LARGE SCALE GENOMIC DNA]</scope>
    <source>
        <strain evidence="14">CCUG 60022</strain>
    </source>
</reference>
<dbReference type="InterPro" id="IPR006665">
    <property type="entry name" value="OmpA-like"/>
</dbReference>
<dbReference type="PRINTS" id="PR01021">
    <property type="entry name" value="OMPADOMAIN"/>
</dbReference>
<dbReference type="PROSITE" id="PS51123">
    <property type="entry name" value="OMPA_2"/>
    <property type="match status" value="1"/>
</dbReference>
<dbReference type="Proteomes" id="UP001597032">
    <property type="component" value="Unassembled WGS sequence"/>
</dbReference>
<protein>
    <submittedName>
        <fullName evidence="13">OmpA family protein</fullName>
    </submittedName>
</protein>
<dbReference type="SUPFAM" id="SSF56925">
    <property type="entry name" value="OMPA-like"/>
    <property type="match status" value="1"/>
</dbReference>
<dbReference type="SUPFAM" id="SSF103088">
    <property type="entry name" value="OmpA-like"/>
    <property type="match status" value="1"/>
</dbReference>
<evidence type="ECO:0000313" key="13">
    <source>
        <dbReference type="EMBL" id="MFD0761623.1"/>
    </source>
</evidence>
<evidence type="ECO:0000256" key="2">
    <source>
        <dbReference type="ARBA" id="ARBA00022448"/>
    </source>
</evidence>
<keyword evidence="3" id="KW-1134">Transmembrane beta strand</keyword>
<feature type="chain" id="PRO_5045929092" evidence="11">
    <location>
        <begin position="23"/>
        <end position="453"/>
    </location>
</feature>
<dbReference type="InterPro" id="IPR050330">
    <property type="entry name" value="Bact_OuterMem_StrucFunc"/>
</dbReference>
<evidence type="ECO:0000256" key="11">
    <source>
        <dbReference type="SAM" id="SignalP"/>
    </source>
</evidence>
<dbReference type="Pfam" id="PF00691">
    <property type="entry name" value="OmpA"/>
    <property type="match status" value="1"/>
</dbReference>
<dbReference type="EMBL" id="JBHTIC010000006">
    <property type="protein sequence ID" value="MFD0761623.1"/>
    <property type="molecule type" value="Genomic_DNA"/>
</dbReference>
<evidence type="ECO:0000256" key="3">
    <source>
        <dbReference type="ARBA" id="ARBA00022452"/>
    </source>
</evidence>
<proteinExistence type="predicted"/>
<dbReference type="InterPro" id="IPR003367">
    <property type="entry name" value="Thrombospondin_3-like_rpt"/>
</dbReference>
<dbReference type="InterPro" id="IPR006664">
    <property type="entry name" value="OMP_bac"/>
</dbReference>
<evidence type="ECO:0000256" key="8">
    <source>
        <dbReference type="ARBA" id="ARBA00023136"/>
    </source>
</evidence>
<dbReference type="SUPFAM" id="SSF103647">
    <property type="entry name" value="TSP type-3 repeat"/>
    <property type="match status" value="2"/>
</dbReference>
<dbReference type="Gene3D" id="4.10.1080.10">
    <property type="entry name" value="TSP type-3 repeat"/>
    <property type="match status" value="1"/>
</dbReference>
<evidence type="ECO:0000256" key="1">
    <source>
        <dbReference type="ARBA" id="ARBA00004571"/>
    </source>
</evidence>
<keyword evidence="4" id="KW-0812">Transmembrane</keyword>
<feature type="signal peptide" evidence="11">
    <location>
        <begin position="1"/>
        <end position="22"/>
    </location>
</feature>
<dbReference type="PANTHER" id="PTHR30329:SF21">
    <property type="entry name" value="LIPOPROTEIN YIAD-RELATED"/>
    <property type="match status" value="1"/>
</dbReference>
<evidence type="ECO:0000256" key="4">
    <source>
        <dbReference type="ARBA" id="ARBA00022692"/>
    </source>
</evidence>
<comment type="subcellular location">
    <subcellularLocation>
        <location evidence="1">Cell outer membrane</location>
        <topology evidence="1">Multi-pass membrane protein</topology>
    </subcellularLocation>
</comment>
<keyword evidence="7" id="KW-0626">Porin</keyword>
<sequence length="453" mass="48823">MKHLKIAVLALLLIASYSTANAQDKENPWMLNFGTNAIDVSTASDAKSGYFGSYDFNGNDVNVVPWLSRISVNRFLGKGFSLEVAGAVNKIDRPWGAGSDVTFVGLDLNVKYDLNNAFGQTGWFDPFLYAGIGENWVGSKDGLGFNAGAGFNAWISDKVGINFTTGYKKVNTPIDFEMYQHSVGLTWRFGKSDSDGDGVRDKDDKCPDVAGLAEFDGCPDTDSDNDGVSDCCDKCPEVAGLAKFDGCPDTDGDGVIDMKDKCPTVPGEMKLHGCPDKDKDGVADKDDACPEVPGPKTNAGCPFKDTDEDGVIDLIDRCVEVPGPASNEGCPEIFVDQETVNEAAKGINFDTGKSTIRPEVATILDHVATILNQNQNLQFRFSIDGHTDNTGSDARNLELSKARANSVKTYLVNKGVDANRLVTKGFGEASPIDTNATKEGRFNNRRVEINEIK</sequence>
<evidence type="ECO:0000256" key="10">
    <source>
        <dbReference type="PROSITE-ProRule" id="PRU00473"/>
    </source>
</evidence>